<protein>
    <submittedName>
        <fullName evidence="1">Uncharacterized protein</fullName>
    </submittedName>
</protein>
<reference evidence="1 2" key="1">
    <citation type="submission" date="2015-09" db="EMBL/GenBank/DDBJ databases">
        <authorList>
            <consortium name="Pathogen Informatics"/>
        </authorList>
    </citation>
    <scope>NUCLEOTIDE SEQUENCE [LARGE SCALE GENOMIC DNA]</scope>
    <source>
        <strain evidence="1 2">2789STDY5834908</strain>
    </source>
</reference>
<evidence type="ECO:0000313" key="1">
    <source>
        <dbReference type="EMBL" id="CUO95427.1"/>
    </source>
</evidence>
<proteinExistence type="predicted"/>
<dbReference type="Pfam" id="PF20391">
    <property type="entry name" value="DUF6686"/>
    <property type="match status" value="1"/>
</dbReference>
<evidence type="ECO:0000313" key="2">
    <source>
        <dbReference type="Proteomes" id="UP000095564"/>
    </source>
</evidence>
<sequence>MKEKEFEEKLRKKIDERYSNVSREEKSKYLKNYCKDQNRCGSCAILQKKDEKCDIEECDRYSKCYEDCEKCYLYNIVNCVFDQFTDEELDEFYTFVKTIKKEFFEKSYDEKQKIHKNYIETHTKDEILAVVIEEMSELTKHLTKIMRGKEPMKDNYGLIEEMADVQICLDTLKEYVNIPDSVMAAAIEVKLERYNKERDDVDEEA</sequence>
<dbReference type="Proteomes" id="UP000095564">
    <property type="component" value="Unassembled WGS sequence"/>
</dbReference>
<dbReference type="OrthoDB" id="2053094at2"/>
<dbReference type="InterPro" id="IPR046508">
    <property type="entry name" value="DUF6686"/>
</dbReference>
<name>A0A174JC09_ANAHA</name>
<dbReference type="Gene3D" id="1.10.287.1080">
    <property type="entry name" value="MazG-like"/>
    <property type="match status" value="1"/>
</dbReference>
<accession>A0A174JC09</accession>
<dbReference type="AlphaFoldDB" id="A0A174JC09"/>
<dbReference type="EMBL" id="CZAU01000002">
    <property type="protein sequence ID" value="CUO95427.1"/>
    <property type="molecule type" value="Genomic_DNA"/>
</dbReference>
<dbReference type="RefSeq" id="WP_055159031.1">
    <property type="nucleotide sequence ID" value="NZ_CZAU01000002.1"/>
</dbReference>
<organism evidence="1 2">
    <name type="scientific">Anaerostipes hadrus</name>
    <dbReference type="NCBI Taxonomy" id="649756"/>
    <lineage>
        <taxon>Bacteria</taxon>
        <taxon>Bacillati</taxon>
        <taxon>Bacillota</taxon>
        <taxon>Clostridia</taxon>
        <taxon>Lachnospirales</taxon>
        <taxon>Lachnospiraceae</taxon>
        <taxon>Anaerostipes</taxon>
    </lineage>
</organism>
<dbReference type="SUPFAM" id="SSF101386">
    <property type="entry name" value="all-alpha NTP pyrophosphatases"/>
    <property type="match status" value="1"/>
</dbReference>
<gene>
    <name evidence="1" type="ORF">ERS852520_00256</name>
</gene>